<evidence type="ECO:0000256" key="4">
    <source>
        <dbReference type="ARBA" id="ARBA00022617"/>
    </source>
</evidence>
<dbReference type="InterPro" id="IPR036093">
    <property type="entry name" value="NAC_dom_sf"/>
</dbReference>
<dbReference type="AlphaFoldDB" id="A0A816M5U0"/>
<gene>
    <name evidence="21" type="ORF">DARMORV10_C07P18870.1</name>
</gene>
<feature type="transmembrane region" description="Helical" evidence="18">
    <location>
        <begin position="115"/>
        <end position="135"/>
    </location>
</feature>
<dbReference type="GO" id="GO:0016020">
    <property type="term" value="C:membrane"/>
    <property type="evidence" value="ECO:0007669"/>
    <property type="project" value="UniProtKB-SubCell"/>
</dbReference>
<feature type="compositionally biased region" description="Basic and acidic residues" evidence="17">
    <location>
        <begin position="600"/>
        <end position="618"/>
    </location>
</feature>
<dbReference type="FunFam" id="2.170.150.80:FF:000009">
    <property type="entry name" value="NAC domain-containing protein 8"/>
    <property type="match status" value="1"/>
</dbReference>
<dbReference type="InterPro" id="IPR044799">
    <property type="entry name" value="SOG1-like"/>
</dbReference>
<evidence type="ECO:0000256" key="10">
    <source>
        <dbReference type="ARBA" id="ARBA00023015"/>
    </source>
</evidence>
<evidence type="ECO:0000256" key="9">
    <source>
        <dbReference type="ARBA" id="ARBA00023004"/>
    </source>
</evidence>
<keyword evidence="8 18" id="KW-1133">Transmembrane helix</keyword>
<feature type="region of interest" description="Disordered" evidence="17">
    <location>
        <begin position="519"/>
        <end position="558"/>
    </location>
</feature>
<dbReference type="PANTHER" id="PTHR31079:SF37">
    <property type="entry name" value="NAC DOMAIN-CONTAINING PROTEIN"/>
    <property type="match status" value="1"/>
</dbReference>
<keyword evidence="10" id="KW-0805">Transcription regulation</keyword>
<dbReference type="Pfam" id="PF03188">
    <property type="entry name" value="Cytochrom_B561"/>
    <property type="match status" value="1"/>
</dbReference>
<dbReference type="Gene3D" id="1.20.120.1770">
    <property type="match status" value="1"/>
</dbReference>
<dbReference type="SUPFAM" id="SSF101941">
    <property type="entry name" value="NAC domain"/>
    <property type="match status" value="1"/>
</dbReference>
<feature type="domain" description="Cytochrome b561" evidence="19">
    <location>
        <begin position="11"/>
        <end position="212"/>
    </location>
</feature>
<dbReference type="CDD" id="cd08766">
    <property type="entry name" value="Cyt_b561_ACYB-1_like"/>
    <property type="match status" value="1"/>
</dbReference>
<evidence type="ECO:0000256" key="15">
    <source>
        <dbReference type="ARBA" id="ARBA00024225"/>
    </source>
</evidence>
<feature type="compositionally biased region" description="Acidic residues" evidence="17">
    <location>
        <begin position="619"/>
        <end position="628"/>
    </location>
</feature>
<evidence type="ECO:0000256" key="5">
    <source>
        <dbReference type="ARBA" id="ARBA00022692"/>
    </source>
</evidence>
<evidence type="ECO:0000256" key="6">
    <source>
        <dbReference type="ARBA" id="ARBA00022723"/>
    </source>
</evidence>
<proteinExistence type="predicted"/>
<dbReference type="PANTHER" id="PTHR31079">
    <property type="entry name" value="NAC DOMAIN-CONTAINING PROTEIN 73"/>
    <property type="match status" value="1"/>
</dbReference>
<comment type="cofactor">
    <cofactor evidence="1">
        <name>heme b</name>
        <dbReference type="ChEBI" id="CHEBI:60344"/>
    </cofactor>
</comment>
<comment type="catalytic activity">
    <reaction evidence="16">
        <text>Fe(3+)(out) + L-ascorbate(in) = monodehydro-L-ascorbate radical(in) + Fe(2+)(out) + H(+)</text>
        <dbReference type="Rhea" id="RHEA:30403"/>
        <dbReference type="ChEBI" id="CHEBI:15378"/>
        <dbReference type="ChEBI" id="CHEBI:29033"/>
        <dbReference type="ChEBI" id="CHEBI:29034"/>
        <dbReference type="ChEBI" id="CHEBI:38290"/>
        <dbReference type="ChEBI" id="CHEBI:59513"/>
        <dbReference type="EC" id="7.2.1.3"/>
    </reaction>
</comment>
<feature type="transmembrane region" description="Helical" evidence="18">
    <location>
        <begin position="47"/>
        <end position="65"/>
    </location>
</feature>
<dbReference type="EC" id="7.2.1.3" evidence="15"/>
<dbReference type="PROSITE" id="PS51005">
    <property type="entry name" value="NAC"/>
    <property type="match status" value="1"/>
</dbReference>
<dbReference type="GO" id="GO:0046872">
    <property type="term" value="F:metal ion binding"/>
    <property type="evidence" value="ECO:0007669"/>
    <property type="project" value="UniProtKB-KW"/>
</dbReference>
<dbReference type="GO" id="GO:0140571">
    <property type="term" value="F:transmembrane ascorbate ferrireductase activity"/>
    <property type="evidence" value="ECO:0007669"/>
    <property type="project" value="UniProtKB-EC"/>
</dbReference>
<evidence type="ECO:0000313" key="21">
    <source>
        <dbReference type="EMBL" id="CAF1974796.1"/>
    </source>
</evidence>
<dbReference type="PROSITE" id="PS50939">
    <property type="entry name" value="CYTOCHROME_B561"/>
    <property type="match status" value="1"/>
</dbReference>
<protein>
    <recommendedName>
        <fullName evidence="15">ascorbate ferrireductase (transmembrane)</fullName>
        <ecNumber evidence="15">7.2.1.3</ecNumber>
    </recommendedName>
</protein>
<dbReference type="InterPro" id="IPR003441">
    <property type="entry name" value="NAC-dom"/>
</dbReference>
<accession>A0A816M5U0</accession>
<reference evidence="21" key="1">
    <citation type="submission" date="2021-01" db="EMBL/GenBank/DDBJ databases">
        <authorList>
            <consortium name="Genoscope - CEA"/>
            <person name="William W."/>
        </authorList>
    </citation>
    <scope>NUCLEOTIDE SEQUENCE</scope>
</reference>
<keyword evidence="14" id="KW-0539">Nucleus</keyword>
<keyword evidence="4" id="KW-0349">Heme</keyword>
<feature type="region of interest" description="Disordered" evidence="17">
    <location>
        <begin position="570"/>
        <end position="633"/>
    </location>
</feature>
<dbReference type="GO" id="GO:0003677">
    <property type="term" value="F:DNA binding"/>
    <property type="evidence" value="ECO:0007669"/>
    <property type="project" value="UniProtKB-KW"/>
</dbReference>
<evidence type="ECO:0000256" key="7">
    <source>
        <dbReference type="ARBA" id="ARBA00022982"/>
    </source>
</evidence>
<keyword evidence="12 18" id="KW-0472">Membrane</keyword>
<evidence type="ECO:0000256" key="16">
    <source>
        <dbReference type="ARBA" id="ARBA00051575"/>
    </source>
</evidence>
<evidence type="ECO:0000256" key="8">
    <source>
        <dbReference type="ARBA" id="ARBA00022989"/>
    </source>
</evidence>
<feature type="transmembrane region" description="Helical" evidence="18">
    <location>
        <begin position="77"/>
        <end position="95"/>
    </location>
</feature>
<keyword evidence="7" id="KW-0249">Electron transport</keyword>
<keyword evidence="5 18" id="KW-0812">Transmembrane</keyword>
<feature type="transmembrane region" description="Helical" evidence="18">
    <location>
        <begin position="7"/>
        <end position="27"/>
    </location>
</feature>
<name>A0A816M5U0_BRANA</name>
<comment type="subcellular location">
    <subcellularLocation>
        <location evidence="2">Membrane</location>
        <topology evidence="2">Multi-pass membrane protein</topology>
    </subcellularLocation>
</comment>
<dbReference type="InterPro" id="IPR006593">
    <property type="entry name" value="Cyt_b561/ferric_Rdtase_TM"/>
</dbReference>
<dbReference type="Pfam" id="PF02365">
    <property type="entry name" value="NAM"/>
    <property type="match status" value="1"/>
</dbReference>
<evidence type="ECO:0000256" key="2">
    <source>
        <dbReference type="ARBA" id="ARBA00004141"/>
    </source>
</evidence>
<sequence length="738" mass="82984">MRMGSDSLVVFARLLGLAIAVVVVYWFLLFKSSFAPRKGLTKTTIHALLMVIGFILVSGEAILIHRWLPGSKKTKKAVHLLLQGVALVSAVFGMWTKFHYESGIFSNFYSLHSWMGLLSISLFAIQWVTGFLSFWHRGEARETRSTLLPWHVFLGLYIYGLAIATAETGLLVKLTHLQTKRNLPRHCAESVVLNGVGLGLVLLCAIVIASAVLPKYQKSHSDEVKELIISSHSHYAITRKYKECLYGDAKFFYLILVRMFSNILNYCPVTDGCFALLFCRRAWLVDKNRIATKILCASDPCRTVWNTNPTRHCPNCHHLIDNSHEVDDWPGLPRGVKFDPSNPEIIWHLLAKTGSLGLTPHPFIDEFIPTVDQDDGICYTHPKNLPGVKHDGTMSHFFHRAIKAYSTGTRKRRKIHDDDLGDVRWHKTGRTKTVVLDGVQRGCKKIMVLYEGKSVKTNWVMHQYHLGTDEDEKDGEYVVSKIFYQQPQQQGVLKKGGDKDKAEEEVSEDIFAAATTTPKADPVTPRLFTPEPSRQAVPLCSDSHLPNEYATPQEVSLAESKTSEAMYMEDEVQGAQRDHERPSSEDEPAPETVIENGDNEIMRFDKEDENDQVNKEGEENHEDEEEGNWLDSDGSQFILNSQQLVEALSLCDDLLQVGSQDTNNGGGGGGLRNKQQPCFGDYAHLGGTDDFKRDLEDCQKLIIDPCNIELDTPPEFRLSQLEFGSQESFLAWGTGKTD</sequence>
<evidence type="ECO:0000259" key="20">
    <source>
        <dbReference type="PROSITE" id="PS51005"/>
    </source>
</evidence>
<evidence type="ECO:0000256" key="13">
    <source>
        <dbReference type="ARBA" id="ARBA00023163"/>
    </source>
</evidence>
<evidence type="ECO:0000256" key="18">
    <source>
        <dbReference type="SAM" id="Phobius"/>
    </source>
</evidence>
<dbReference type="EMBL" id="HG994371">
    <property type="protein sequence ID" value="CAF1974796.1"/>
    <property type="molecule type" value="Genomic_DNA"/>
</dbReference>
<evidence type="ECO:0000256" key="3">
    <source>
        <dbReference type="ARBA" id="ARBA00022448"/>
    </source>
</evidence>
<keyword evidence="3" id="KW-0813">Transport</keyword>
<keyword evidence="9" id="KW-0408">Iron</keyword>
<evidence type="ECO:0000256" key="17">
    <source>
        <dbReference type="SAM" id="MobiDB-lite"/>
    </source>
</evidence>
<feature type="domain" description="NAC" evidence="20">
    <location>
        <begin position="332"/>
        <end position="485"/>
    </location>
</feature>
<evidence type="ECO:0000256" key="14">
    <source>
        <dbReference type="ARBA" id="ARBA00023242"/>
    </source>
</evidence>
<dbReference type="SMART" id="SM00665">
    <property type="entry name" value="B561"/>
    <property type="match status" value="1"/>
</dbReference>
<evidence type="ECO:0000256" key="11">
    <source>
        <dbReference type="ARBA" id="ARBA00023125"/>
    </source>
</evidence>
<evidence type="ECO:0000256" key="12">
    <source>
        <dbReference type="ARBA" id="ARBA00023136"/>
    </source>
</evidence>
<organism evidence="21">
    <name type="scientific">Brassica napus</name>
    <name type="common">Rape</name>
    <dbReference type="NCBI Taxonomy" id="3708"/>
    <lineage>
        <taxon>Eukaryota</taxon>
        <taxon>Viridiplantae</taxon>
        <taxon>Streptophyta</taxon>
        <taxon>Embryophyta</taxon>
        <taxon>Tracheophyta</taxon>
        <taxon>Spermatophyta</taxon>
        <taxon>Magnoliopsida</taxon>
        <taxon>eudicotyledons</taxon>
        <taxon>Gunneridae</taxon>
        <taxon>Pentapetalae</taxon>
        <taxon>rosids</taxon>
        <taxon>malvids</taxon>
        <taxon>Brassicales</taxon>
        <taxon>Brassicaceae</taxon>
        <taxon>Brassiceae</taxon>
        <taxon>Brassica</taxon>
    </lineage>
</organism>
<keyword evidence="11" id="KW-0238">DNA-binding</keyword>
<dbReference type="Proteomes" id="UP001295469">
    <property type="component" value="Chromosome C07"/>
</dbReference>
<feature type="transmembrane region" description="Helical" evidence="18">
    <location>
        <begin position="191"/>
        <end position="213"/>
    </location>
</feature>
<dbReference type="FunFam" id="1.20.120.1770:FF:000001">
    <property type="entry name" value="Cytochrome b reductase 1"/>
    <property type="match status" value="1"/>
</dbReference>
<feature type="transmembrane region" description="Helical" evidence="18">
    <location>
        <begin position="147"/>
        <end position="171"/>
    </location>
</feature>
<dbReference type="Gene3D" id="2.170.150.80">
    <property type="entry name" value="NAC domain"/>
    <property type="match status" value="1"/>
</dbReference>
<evidence type="ECO:0000256" key="1">
    <source>
        <dbReference type="ARBA" id="ARBA00001970"/>
    </source>
</evidence>
<keyword evidence="13" id="KW-0804">Transcription</keyword>
<evidence type="ECO:0000259" key="19">
    <source>
        <dbReference type="PROSITE" id="PS50939"/>
    </source>
</evidence>
<keyword evidence="6" id="KW-0479">Metal-binding</keyword>
<dbReference type="GO" id="GO:0003700">
    <property type="term" value="F:DNA-binding transcription factor activity"/>
    <property type="evidence" value="ECO:0007669"/>
    <property type="project" value="InterPro"/>
</dbReference>